<dbReference type="AlphaFoldDB" id="A0A261FWT8"/>
<reference evidence="1 2" key="1">
    <citation type="journal article" date="2017" name="BMC Genomics">
        <title>Comparative genomic and phylogenomic analyses of the Bifidobacteriaceae family.</title>
        <authorList>
            <person name="Lugli G.A."/>
            <person name="Milani C."/>
            <person name="Turroni F."/>
            <person name="Duranti S."/>
            <person name="Mancabelli L."/>
            <person name="Mangifesta M."/>
            <person name="Ferrario C."/>
            <person name="Modesto M."/>
            <person name="Mattarelli P."/>
            <person name="Jiri K."/>
            <person name="van Sinderen D."/>
            <person name="Ventura M."/>
        </authorList>
    </citation>
    <scope>NUCLEOTIDE SEQUENCE [LARGE SCALE GENOMIC DNA]</scope>
    <source>
        <strain evidence="1 2">DSM 100202</strain>
    </source>
</reference>
<evidence type="ECO:0000313" key="2">
    <source>
        <dbReference type="Proteomes" id="UP000216074"/>
    </source>
</evidence>
<protein>
    <submittedName>
        <fullName evidence="1">Uncharacterized protein</fullName>
    </submittedName>
</protein>
<comment type="caution">
    <text evidence="1">The sequence shown here is derived from an EMBL/GenBank/DDBJ whole genome shotgun (WGS) entry which is preliminary data.</text>
</comment>
<gene>
    <name evidence="1" type="ORF">BHAP_1756</name>
</gene>
<accession>A0A261FWT8</accession>
<sequence length="62" mass="6831">MPFHLKPKPKCAKFRALSNRSVLGMRVVVLIFGSGPPWIHATLQAVTRGITAASSTRKQPKF</sequence>
<name>A0A261FWT8_9BIFI</name>
<evidence type="ECO:0000313" key="1">
    <source>
        <dbReference type="EMBL" id="OZG63650.1"/>
    </source>
</evidence>
<dbReference type="EMBL" id="MWWY01000034">
    <property type="protein sequence ID" value="OZG63650.1"/>
    <property type="molecule type" value="Genomic_DNA"/>
</dbReference>
<dbReference type="Proteomes" id="UP000216074">
    <property type="component" value="Unassembled WGS sequence"/>
</dbReference>
<organism evidence="1 2">
    <name type="scientific">Bifidobacterium hapali</name>
    <dbReference type="NCBI Taxonomy" id="1630172"/>
    <lineage>
        <taxon>Bacteria</taxon>
        <taxon>Bacillati</taxon>
        <taxon>Actinomycetota</taxon>
        <taxon>Actinomycetes</taxon>
        <taxon>Bifidobacteriales</taxon>
        <taxon>Bifidobacteriaceae</taxon>
        <taxon>Bifidobacterium</taxon>
    </lineage>
</organism>
<keyword evidence="2" id="KW-1185">Reference proteome</keyword>
<proteinExistence type="predicted"/>